<dbReference type="GO" id="GO:0008270">
    <property type="term" value="F:zinc ion binding"/>
    <property type="evidence" value="ECO:0007669"/>
    <property type="project" value="UniProtKB-KW"/>
</dbReference>
<evidence type="ECO:0000256" key="3">
    <source>
        <dbReference type="ARBA" id="ARBA00022833"/>
    </source>
</evidence>
<dbReference type="Gramene" id="TRITD2Av1G276190.3">
    <property type="protein sequence ID" value="TRITD2Av1G276190.3"/>
    <property type="gene ID" value="TRITD2Av1G276190"/>
</dbReference>
<keyword evidence="1" id="KW-0479">Metal-binding</keyword>
<evidence type="ECO:0000256" key="4">
    <source>
        <dbReference type="PROSITE-ProRule" id="PRU00175"/>
    </source>
</evidence>
<dbReference type="AlphaFoldDB" id="A0A9R1RDX5"/>
<dbReference type="InterPro" id="IPR013083">
    <property type="entry name" value="Znf_RING/FYVE/PHD"/>
</dbReference>
<dbReference type="InterPro" id="IPR035979">
    <property type="entry name" value="RBD_domain_sf"/>
</dbReference>
<gene>
    <name evidence="7" type="ORF">TRITD_2Av1G276190</name>
</gene>
<keyword evidence="8" id="KW-1185">Reference proteome</keyword>
<accession>A0A9R1RDX5</accession>
<dbReference type="InterPro" id="IPR047243">
    <property type="entry name" value="RING-H2_BRAP2"/>
</dbReference>
<dbReference type="GO" id="GO:0007265">
    <property type="term" value="P:Ras protein signal transduction"/>
    <property type="evidence" value="ECO:0007669"/>
    <property type="project" value="TreeGrafter"/>
</dbReference>
<evidence type="ECO:0000259" key="6">
    <source>
        <dbReference type="PROSITE" id="PS50089"/>
    </source>
</evidence>
<dbReference type="SUPFAM" id="SSF57850">
    <property type="entry name" value="RING/U-box"/>
    <property type="match status" value="1"/>
</dbReference>
<keyword evidence="2 4" id="KW-0863">Zinc-finger</keyword>
<evidence type="ECO:0000313" key="7">
    <source>
        <dbReference type="EMBL" id="VAH37920.1"/>
    </source>
</evidence>
<dbReference type="PANTHER" id="PTHR24007:SF10">
    <property type="entry name" value="BRAP2 RING ZNF UBP DOMAIN-CONTAINING PROTEIN 1"/>
    <property type="match status" value="1"/>
</dbReference>
<dbReference type="Proteomes" id="UP000324705">
    <property type="component" value="Chromosome 2A"/>
</dbReference>
<organism evidence="7 8">
    <name type="scientific">Triticum turgidum subsp. durum</name>
    <name type="common">Durum wheat</name>
    <name type="synonym">Triticum durum</name>
    <dbReference type="NCBI Taxonomy" id="4567"/>
    <lineage>
        <taxon>Eukaryota</taxon>
        <taxon>Viridiplantae</taxon>
        <taxon>Streptophyta</taxon>
        <taxon>Embryophyta</taxon>
        <taxon>Tracheophyta</taxon>
        <taxon>Spermatophyta</taxon>
        <taxon>Magnoliopsida</taxon>
        <taxon>Liliopsida</taxon>
        <taxon>Poales</taxon>
        <taxon>Poaceae</taxon>
        <taxon>BOP clade</taxon>
        <taxon>Pooideae</taxon>
        <taxon>Triticodae</taxon>
        <taxon>Triticeae</taxon>
        <taxon>Triticinae</taxon>
        <taxon>Triticum</taxon>
    </lineage>
</organism>
<feature type="compositionally biased region" description="Low complexity" evidence="5">
    <location>
        <begin position="29"/>
        <end position="39"/>
    </location>
</feature>
<proteinExistence type="predicted"/>
<feature type="compositionally biased region" description="Polar residues" evidence="5">
    <location>
        <begin position="40"/>
        <end position="58"/>
    </location>
</feature>
<sequence length="280" mass="29650">MFSLRIQSVELPDALAALTVAAVDDVGTSSSAAGGTAASNPISPRSSNPLPSATSATTPLELPGVTSAAPARNPRIHHTRCLLHLYRSSSSYASAVAATATPSSSSSGPAAAPLPCDSLLPSWRGTRLLVLAVPTRLTPDDFVRFCGPYVEHASEIRVISDDGVEDRYSVLVEFEDQKSADGFYLDLNGWRFSSSEVEVCHVLFIVAVQYTSSTELAVIPPVGSTELPTCPVCIERLDQDISGIGATNCDHSFQCSCVSMWVSSSCPVRKDLLNHCFIAC</sequence>
<evidence type="ECO:0000256" key="1">
    <source>
        <dbReference type="ARBA" id="ARBA00022723"/>
    </source>
</evidence>
<feature type="domain" description="RING-type" evidence="6">
    <location>
        <begin position="230"/>
        <end position="270"/>
    </location>
</feature>
<evidence type="ECO:0000313" key="8">
    <source>
        <dbReference type="Proteomes" id="UP000324705"/>
    </source>
</evidence>
<dbReference type="EMBL" id="LT934113">
    <property type="protein sequence ID" value="VAH37920.1"/>
    <property type="molecule type" value="Genomic_DNA"/>
</dbReference>
<dbReference type="PROSITE" id="PS50089">
    <property type="entry name" value="ZF_RING_2"/>
    <property type="match status" value="1"/>
</dbReference>
<dbReference type="GO" id="GO:0003676">
    <property type="term" value="F:nucleic acid binding"/>
    <property type="evidence" value="ECO:0007669"/>
    <property type="project" value="InterPro"/>
</dbReference>
<dbReference type="GO" id="GO:0005737">
    <property type="term" value="C:cytoplasm"/>
    <property type="evidence" value="ECO:0007669"/>
    <property type="project" value="TreeGrafter"/>
</dbReference>
<evidence type="ECO:0000256" key="2">
    <source>
        <dbReference type="ARBA" id="ARBA00022771"/>
    </source>
</evidence>
<dbReference type="SUPFAM" id="SSF54928">
    <property type="entry name" value="RNA-binding domain, RBD"/>
    <property type="match status" value="1"/>
</dbReference>
<name>A0A9R1RDX5_TRITD</name>
<evidence type="ECO:0000256" key="5">
    <source>
        <dbReference type="SAM" id="MobiDB-lite"/>
    </source>
</evidence>
<dbReference type="CDD" id="cd16457">
    <property type="entry name" value="RING-H2_BRAP2"/>
    <property type="match status" value="1"/>
</dbReference>
<dbReference type="GO" id="GO:0061630">
    <property type="term" value="F:ubiquitin protein ligase activity"/>
    <property type="evidence" value="ECO:0007669"/>
    <property type="project" value="TreeGrafter"/>
</dbReference>
<dbReference type="Gene3D" id="3.30.40.10">
    <property type="entry name" value="Zinc/RING finger domain, C3HC4 (zinc finger)"/>
    <property type="match status" value="1"/>
</dbReference>
<dbReference type="InterPro" id="IPR001841">
    <property type="entry name" value="Znf_RING"/>
</dbReference>
<dbReference type="GO" id="GO:0016567">
    <property type="term" value="P:protein ubiquitination"/>
    <property type="evidence" value="ECO:0007669"/>
    <property type="project" value="TreeGrafter"/>
</dbReference>
<protein>
    <recommendedName>
        <fullName evidence="6">RING-type domain-containing protein</fullName>
    </recommendedName>
</protein>
<dbReference type="Pfam" id="PF07576">
    <property type="entry name" value="BRAP2"/>
    <property type="match status" value="1"/>
</dbReference>
<keyword evidence="3" id="KW-0862">Zinc</keyword>
<dbReference type="InterPro" id="IPR011422">
    <property type="entry name" value="BRAP2/ETP1_RRM"/>
</dbReference>
<feature type="region of interest" description="Disordered" evidence="5">
    <location>
        <begin position="29"/>
        <end position="71"/>
    </location>
</feature>
<reference evidence="7 8" key="1">
    <citation type="submission" date="2017-09" db="EMBL/GenBank/DDBJ databases">
        <authorList>
            <consortium name="International Durum Wheat Genome Sequencing Consortium (IDWGSC)"/>
            <person name="Milanesi L."/>
        </authorList>
    </citation>
    <scope>NUCLEOTIDE SEQUENCE [LARGE SCALE GENOMIC DNA]</scope>
    <source>
        <strain evidence="8">cv. Svevo</strain>
    </source>
</reference>
<dbReference type="PANTHER" id="PTHR24007">
    <property type="entry name" value="BRCA1-ASSOCIATED PROTEIN"/>
    <property type="match status" value="1"/>
</dbReference>